<keyword evidence="10" id="KW-0503">Monooxygenase</keyword>
<proteinExistence type="inferred from homology"/>
<evidence type="ECO:0000256" key="15">
    <source>
        <dbReference type="ARBA" id="ARBA00042998"/>
    </source>
</evidence>
<keyword evidence="4" id="KW-0349">Heme</keyword>
<dbReference type="InterPro" id="IPR001128">
    <property type="entry name" value="Cyt_P450"/>
</dbReference>
<feature type="transmembrane region" description="Helical" evidence="17">
    <location>
        <begin position="6"/>
        <end position="26"/>
    </location>
</feature>
<organism evidence="18 19">
    <name type="scientific">Malus baccata</name>
    <name type="common">Siberian crab apple</name>
    <name type="synonym">Pyrus baccata</name>
    <dbReference type="NCBI Taxonomy" id="106549"/>
    <lineage>
        <taxon>Eukaryota</taxon>
        <taxon>Viridiplantae</taxon>
        <taxon>Streptophyta</taxon>
        <taxon>Embryophyta</taxon>
        <taxon>Tracheophyta</taxon>
        <taxon>Spermatophyta</taxon>
        <taxon>Magnoliopsida</taxon>
        <taxon>eudicotyledons</taxon>
        <taxon>Gunneridae</taxon>
        <taxon>Pentapetalae</taxon>
        <taxon>rosids</taxon>
        <taxon>fabids</taxon>
        <taxon>Rosales</taxon>
        <taxon>Rosaceae</taxon>
        <taxon>Amygdaloideae</taxon>
        <taxon>Maleae</taxon>
        <taxon>Malus</taxon>
    </lineage>
</organism>
<dbReference type="AlphaFoldDB" id="A0A540LXQ7"/>
<comment type="function">
    <text evidence="16">Catalyzes the first oxidative step of the phenylpropanoid pathway in higher plants by transforming trans-cinnamate into p-coumarate. The compounds formed by this pathway are essential components for lignification, pollination, and defense against ultraviolet light, predators and pathogens.</text>
</comment>
<evidence type="ECO:0000256" key="17">
    <source>
        <dbReference type="SAM" id="Phobius"/>
    </source>
</evidence>
<dbReference type="Proteomes" id="UP000315295">
    <property type="component" value="Unassembled WGS sequence"/>
</dbReference>
<gene>
    <name evidence="18" type="ORF">C1H46_023107</name>
</gene>
<evidence type="ECO:0000256" key="9">
    <source>
        <dbReference type="ARBA" id="ARBA00023004"/>
    </source>
</evidence>
<evidence type="ECO:0000256" key="3">
    <source>
        <dbReference type="ARBA" id="ARBA00010617"/>
    </source>
</evidence>
<dbReference type="InterPro" id="IPR036396">
    <property type="entry name" value="Cyt_P450_sf"/>
</dbReference>
<evidence type="ECO:0000313" key="18">
    <source>
        <dbReference type="EMBL" id="TQD91295.1"/>
    </source>
</evidence>
<accession>A0A540LXQ7</accession>
<dbReference type="EMBL" id="VIEB01000424">
    <property type="protein sequence ID" value="TQD91295.1"/>
    <property type="molecule type" value="Genomic_DNA"/>
</dbReference>
<sequence>MDLLLLEKTLLVLFVTVIVAIAISKLRSHRLTIGRRHRRRDHCLTNLAKKFNDCFLLHIGQRNLVVVSSPELAKEVLHTQGVEFGSREAWRYLLASSLGTVPRRLPTPLSVSHF</sequence>
<dbReference type="GO" id="GO:0016710">
    <property type="term" value="F:trans-cinnamate 4-monooxygenase activity"/>
    <property type="evidence" value="ECO:0007669"/>
    <property type="project" value="TreeGrafter"/>
</dbReference>
<evidence type="ECO:0000256" key="6">
    <source>
        <dbReference type="ARBA" id="ARBA00022723"/>
    </source>
</evidence>
<reference evidence="18 19" key="1">
    <citation type="journal article" date="2019" name="G3 (Bethesda)">
        <title>Sequencing of a Wild Apple (Malus baccata) Genome Unravels the Differences Between Cultivated and Wild Apple Species Regarding Disease Resistance and Cold Tolerance.</title>
        <authorList>
            <person name="Chen X."/>
        </authorList>
    </citation>
    <scope>NUCLEOTIDE SEQUENCE [LARGE SCALE GENOMIC DNA]</scope>
    <source>
        <strain evidence="19">cv. Shandingzi</strain>
        <tissue evidence="18">Leaves</tissue>
    </source>
</reference>
<evidence type="ECO:0000256" key="16">
    <source>
        <dbReference type="ARBA" id="ARBA00045946"/>
    </source>
</evidence>
<evidence type="ECO:0000256" key="12">
    <source>
        <dbReference type="ARBA" id="ARBA00040090"/>
    </source>
</evidence>
<evidence type="ECO:0000256" key="11">
    <source>
        <dbReference type="ARBA" id="ARBA00023136"/>
    </source>
</evidence>
<name>A0A540LXQ7_MALBA</name>
<evidence type="ECO:0000256" key="5">
    <source>
        <dbReference type="ARBA" id="ARBA00022692"/>
    </source>
</evidence>
<evidence type="ECO:0000256" key="2">
    <source>
        <dbReference type="ARBA" id="ARBA00004167"/>
    </source>
</evidence>
<dbReference type="PANTHER" id="PTHR47948">
    <property type="entry name" value="TRANS-CINNAMATE 4-MONOOXYGENASE"/>
    <property type="match status" value="1"/>
</dbReference>
<dbReference type="GO" id="GO:0009808">
    <property type="term" value="P:lignin metabolic process"/>
    <property type="evidence" value="ECO:0007669"/>
    <property type="project" value="TreeGrafter"/>
</dbReference>
<dbReference type="Gene3D" id="1.10.630.10">
    <property type="entry name" value="Cytochrome P450"/>
    <property type="match status" value="1"/>
</dbReference>
<dbReference type="PANTHER" id="PTHR47948:SF11">
    <property type="entry name" value="TRANS-CINNAMATE 4-MONOOXYGENASE"/>
    <property type="match status" value="1"/>
</dbReference>
<evidence type="ECO:0000256" key="1">
    <source>
        <dbReference type="ARBA" id="ARBA00001971"/>
    </source>
</evidence>
<comment type="subcellular location">
    <subcellularLocation>
        <location evidence="2">Membrane</location>
        <topology evidence="2">Single-pass membrane protein</topology>
    </subcellularLocation>
</comment>
<dbReference type="GO" id="GO:0020037">
    <property type="term" value="F:heme binding"/>
    <property type="evidence" value="ECO:0007669"/>
    <property type="project" value="InterPro"/>
</dbReference>
<evidence type="ECO:0000256" key="10">
    <source>
        <dbReference type="ARBA" id="ARBA00023033"/>
    </source>
</evidence>
<keyword evidence="11 17" id="KW-0472">Membrane</keyword>
<dbReference type="GO" id="GO:0005506">
    <property type="term" value="F:iron ion binding"/>
    <property type="evidence" value="ECO:0007669"/>
    <property type="project" value="InterPro"/>
</dbReference>
<dbReference type="STRING" id="106549.A0A540LXQ7"/>
<dbReference type="Pfam" id="PF00067">
    <property type="entry name" value="p450"/>
    <property type="match status" value="1"/>
</dbReference>
<evidence type="ECO:0000256" key="14">
    <source>
        <dbReference type="ARBA" id="ARBA00042815"/>
    </source>
</evidence>
<evidence type="ECO:0000256" key="8">
    <source>
        <dbReference type="ARBA" id="ARBA00023002"/>
    </source>
</evidence>
<keyword evidence="6" id="KW-0479">Metal-binding</keyword>
<evidence type="ECO:0000313" key="19">
    <source>
        <dbReference type="Proteomes" id="UP000315295"/>
    </source>
</evidence>
<dbReference type="PRINTS" id="PR00463">
    <property type="entry name" value="EP450I"/>
</dbReference>
<keyword evidence="9" id="KW-0408">Iron</keyword>
<keyword evidence="8" id="KW-0560">Oxidoreductase</keyword>
<keyword evidence="5 17" id="KW-0812">Transmembrane</keyword>
<evidence type="ECO:0000256" key="4">
    <source>
        <dbReference type="ARBA" id="ARBA00022617"/>
    </source>
</evidence>
<dbReference type="SUPFAM" id="SSF48264">
    <property type="entry name" value="Cytochrome P450"/>
    <property type="match status" value="1"/>
</dbReference>
<comment type="similarity">
    <text evidence="3">Belongs to the cytochrome P450 family.</text>
</comment>
<evidence type="ECO:0000256" key="13">
    <source>
        <dbReference type="ARBA" id="ARBA00041322"/>
    </source>
</evidence>
<keyword evidence="7 17" id="KW-1133">Transmembrane helix</keyword>
<protein>
    <recommendedName>
        <fullName evidence="12">Trans-cinnamate 4-monooxygenase</fullName>
    </recommendedName>
    <alternativeName>
        <fullName evidence="13">Cinnamic acid 4-hydroxylase</fullName>
    </alternativeName>
    <alternativeName>
        <fullName evidence="15">Cytochrome P450 73</fullName>
    </alternativeName>
    <alternativeName>
        <fullName evidence="14">Cytochrome P450C4H</fullName>
    </alternativeName>
</protein>
<dbReference type="InterPro" id="IPR002401">
    <property type="entry name" value="Cyt_P450_E_grp-I"/>
</dbReference>
<comment type="caution">
    <text evidence="18">The sequence shown here is derived from an EMBL/GenBank/DDBJ whole genome shotgun (WGS) entry which is preliminary data.</text>
</comment>
<keyword evidence="19" id="KW-1185">Reference proteome</keyword>
<evidence type="ECO:0000256" key="7">
    <source>
        <dbReference type="ARBA" id="ARBA00022989"/>
    </source>
</evidence>
<comment type="cofactor">
    <cofactor evidence="1">
        <name>heme</name>
        <dbReference type="ChEBI" id="CHEBI:30413"/>
    </cofactor>
</comment>
<dbReference type="GO" id="GO:0016020">
    <property type="term" value="C:membrane"/>
    <property type="evidence" value="ECO:0007669"/>
    <property type="project" value="UniProtKB-SubCell"/>
</dbReference>